<organism evidence="2 3">
    <name type="scientific">Eubacterium callanderi</name>
    <dbReference type="NCBI Taxonomy" id="53442"/>
    <lineage>
        <taxon>Bacteria</taxon>
        <taxon>Bacillati</taxon>
        <taxon>Bacillota</taxon>
        <taxon>Clostridia</taxon>
        <taxon>Eubacteriales</taxon>
        <taxon>Eubacteriaceae</taxon>
        <taxon>Eubacterium</taxon>
    </lineage>
</organism>
<dbReference type="EMBL" id="CP002273">
    <property type="protein sequence ID" value="ADO38558.1"/>
    <property type="molecule type" value="Genomic_DNA"/>
</dbReference>
<keyword evidence="3" id="KW-1185">Reference proteome</keyword>
<gene>
    <name evidence="2" type="ordered locus">ELI_3600</name>
</gene>
<reference evidence="2 3" key="2">
    <citation type="journal article" date="2011" name="J. Bacteriol.">
        <title>Complete genome sequence of a carbon monoxide-utilizing acetogen, Eubacterium limosum KIST612.</title>
        <authorList>
            <person name="Roh H."/>
            <person name="Ko H.J."/>
            <person name="Kim D."/>
            <person name="Choi D.G."/>
            <person name="Park S."/>
            <person name="Kim S."/>
            <person name="Chang I.S."/>
            <person name="Choi I.G."/>
        </authorList>
    </citation>
    <scope>NUCLEOTIDE SEQUENCE [LARGE SCALE GENOMIC DNA]</scope>
    <source>
        <strain evidence="2 3">KIST612</strain>
    </source>
</reference>
<dbReference type="Proteomes" id="UP000006873">
    <property type="component" value="Chromosome"/>
</dbReference>
<sequence length="47" mass="5167">MGVRMLMVVHCFMAVPMVVILASVVRVAVCMCMFVAVFAHNNPSKLL</sequence>
<feature type="transmembrane region" description="Helical" evidence="1">
    <location>
        <begin position="12"/>
        <end position="39"/>
    </location>
</feature>
<keyword evidence="1" id="KW-0812">Transmembrane</keyword>
<evidence type="ECO:0000313" key="3">
    <source>
        <dbReference type="Proteomes" id="UP000006873"/>
    </source>
</evidence>
<evidence type="ECO:0000313" key="2">
    <source>
        <dbReference type="EMBL" id="ADO38558.1"/>
    </source>
</evidence>
<protein>
    <submittedName>
        <fullName evidence="2">Uncharacterized protein</fullName>
    </submittedName>
</protein>
<keyword evidence="1" id="KW-1133">Transmembrane helix</keyword>
<keyword evidence="1" id="KW-0472">Membrane</keyword>
<reference key="1">
    <citation type="submission" date="2010-09" db="EMBL/GenBank/DDBJ databases">
        <authorList>
            <person name="Roh H."/>
            <person name="Ko H.-J."/>
            <person name="Kim D."/>
            <person name="Choi D.G."/>
            <person name="Park S."/>
            <person name="Kim S."/>
            <person name="Kim K.H."/>
            <person name="Chang I.S."/>
            <person name="Choi I.-G."/>
        </authorList>
    </citation>
    <scope>NUCLEOTIDE SEQUENCE</scope>
    <source>
        <strain>KIST612</strain>
    </source>
</reference>
<dbReference type="KEGG" id="elm:ELI_3600"/>
<accession>E3GG18</accession>
<proteinExistence type="predicted"/>
<name>E3GG18_9FIRM</name>
<dbReference type="AlphaFoldDB" id="E3GG18"/>
<evidence type="ECO:0000256" key="1">
    <source>
        <dbReference type="SAM" id="Phobius"/>
    </source>
</evidence>
<dbReference type="HOGENOM" id="CLU_3168214_0_0_9"/>